<accession>A0A6J7HX88</accession>
<dbReference type="SUPFAM" id="SSF52743">
    <property type="entry name" value="Subtilisin-like"/>
    <property type="match status" value="1"/>
</dbReference>
<sequence length="444" mass="45324">MINLRPLLLIPALAAVLCAAAAAPALALDAVPGEVVVQYEPGSPAQAAAAAGAAPQVLRVKDVPAAIERLRRHPGVRYAVPNVRARVAQSGAGATFVPNDPGDTGTAGGWQALQWNFAGEFGVHAPEAWANAIAAGAPGGRGVTIAVLDTGVAYRTRSPYRISPDFRPPQFVRGYDFVDRDRFPFDRNGHGTHVAATIAEATNNGVALTGLAYGARIMAVRVLDSVGEGNATDIARGVRYAARHGAKVINLSLEFDADVRARDIPQLLQAIAYARSRGALVVGAAGNEGRGSIAYPARAYGVTSVGATTEHGCVSEFSNFGRGLDLVAPGGGADTALADDPNCGATESNGRNIVQLTFSGRSATKFGMPTTYEGTSMAVPHVSATAALVLATGVLGRNPSPATLEKHLKRTARDLGPAGPDSRYGSGLVDAAAATAPGGGGIVG</sequence>
<feature type="domain" description="Peptidase S8/S53" evidence="5">
    <location>
        <begin position="140"/>
        <end position="427"/>
    </location>
</feature>
<dbReference type="PANTHER" id="PTHR43806:SF11">
    <property type="entry name" value="CEREVISIN-RELATED"/>
    <property type="match status" value="1"/>
</dbReference>
<evidence type="ECO:0000256" key="4">
    <source>
        <dbReference type="ARBA" id="ARBA00022825"/>
    </source>
</evidence>
<dbReference type="PRINTS" id="PR00723">
    <property type="entry name" value="SUBTILISIN"/>
</dbReference>
<dbReference type="AlphaFoldDB" id="A0A6J7HX88"/>
<dbReference type="InterPro" id="IPR023828">
    <property type="entry name" value="Peptidase_S8_Ser-AS"/>
</dbReference>
<dbReference type="InterPro" id="IPR036852">
    <property type="entry name" value="Peptidase_S8/S53_dom_sf"/>
</dbReference>
<keyword evidence="3" id="KW-0378">Hydrolase</keyword>
<dbReference type="PROSITE" id="PS00138">
    <property type="entry name" value="SUBTILASE_SER"/>
    <property type="match status" value="1"/>
</dbReference>
<dbReference type="EMBL" id="CAFBMX010000003">
    <property type="protein sequence ID" value="CAB4922095.1"/>
    <property type="molecule type" value="Genomic_DNA"/>
</dbReference>
<dbReference type="GO" id="GO:0004252">
    <property type="term" value="F:serine-type endopeptidase activity"/>
    <property type="evidence" value="ECO:0007669"/>
    <property type="project" value="InterPro"/>
</dbReference>
<dbReference type="InterPro" id="IPR015500">
    <property type="entry name" value="Peptidase_S8_subtilisin-rel"/>
</dbReference>
<dbReference type="InterPro" id="IPR000209">
    <property type="entry name" value="Peptidase_S8/S53_dom"/>
</dbReference>
<organism evidence="7">
    <name type="scientific">freshwater metagenome</name>
    <dbReference type="NCBI Taxonomy" id="449393"/>
    <lineage>
        <taxon>unclassified sequences</taxon>
        <taxon>metagenomes</taxon>
        <taxon>ecological metagenomes</taxon>
    </lineage>
</organism>
<dbReference type="PANTHER" id="PTHR43806">
    <property type="entry name" value="PEPTIDASE S8"/>
    <property type="match status" value="1"/>
</dbReference>
<protein>
    <submittedName>
        <fullName evidence="7">Unannotated protein</fullName>
    </submittedName>
</protein>
<dbReference type="PROSITE" id="PS51892">
    <property type="entry name" value="SUBTILASE"/>
    <property type="match status" value="1"/>
</dbReference>
<comment type="similarity">
    <text evidence="1">Belongs to the peptidase S8 family.</text>
</comment>
<name>A0A6J7HX88_9ZZZZ</name>
<dbReference type="Pfam" id="PF22148">
    <property type="entry name" value="Fervidolysin_NPro-like"/>
    <property type="match status" value="1"/>
</dbReference>
<gene>
    <name evidence="7" type="ORF">UFOPK3674_00599</name>
</gene>
<evidence type="ECO:0000256" key="1">
    <source>
        <dbReference type="ARBA" id="ARBA00011073"/>
    </source>
</evidence>
<proteinExistence type="inferred from homology"/>
<evidence type="ECO:0000313" key="7">
    <source>
        <dbReference type="EMBL" id="CAB4922095.1"/>
    </source>
</evidence>
<evidence type="ECO:0000259" key="5">
    <source>
        <dbReference type="Pfam" id="PF00082"/>
    </source>
</evidence>
<feature type="domain" description="Fervidolysin-like N-terminal prodomain" evidence="6">
    <location>
        <begin position="26"/>
        <end position="82"/>
    </location>
</feature>
<dbReference type="GO" id="GO:0006508">
    <property type="term" value="P:proteolysis"/>
    <property type="evidence" value="ECO:0007669"/>
    <property type="project" value="UniProtKB-KW"/>
</dbReference>
<keyword evidence="4" id="KW-0720">Serine protease</keyword>
<evidence type="ECO:0000256" key="3">
    <source>
        <dbReference type="ARBA" id="ARBA00022801"/>
    </source>
</evidence>
<reference evidence="7" key="1">
    <citation type="submission" date="2020-05" db="EMBL/GenBank/DDBJ databases">
        <authorList>
            <person name="Chiriac C."/>
            <person name="Salcher M."/>
            <person name="Ghai R."/>
            <person name="Kavagutti S V."/>
        </authorList>
    </citation>
    <scope>NUCLEOTIDE SEQUENCE</scope>
</reference>
<dbReference type="Pfam" id="PF00082">
    <property type="entry name" value="Peptidase_S8"/>
    <property type="match status" value="1"/>
</dbReference>
<dbReference type="Gene3D" id="3.40.50.200">
    <property type="entry name" value="Peptidase S8/S53 domain"/>
    <property type="match status" value="1"/>
</dbReference>
<evidence type="ECO:0000256" key="2">
    <source>
        <dbReference type="ARBA" id="ARBA00022670"/>
    </source>
</evidence>
<dbReference type="InterPro" id="IPR054399">
    <property type="entry name" value="Fervidolysin-like_N_prodom"/>
</dbReference>
<keyword evidence="2" id="KW-0645">Protease</keyword>
<evidence type="ECO:0000259" key="6">
    <source>
        <dbReference type="Pfam" id="PF22148"/>
    </source>
</evidence>
<dbReference type="InterPro" id="IPR050131">
    <property type="entry name" value="Peptidase_S8_subtilisin-like"/>
</dbReference>